<gene>
    <name evidence="7" type="ORF">ACFP3T_03755</name>
</gene>
<name>A0ABW1R4I0_9LACO</name>
<evidence type="ECO:0000313" key="8">
    <source>
        <dbReference type="Proteomes" id="UP001596253"/>
    </source>
</evidence>
<evidence type="ECO:0000256" key="1">
    <source>
        <dbReference type="ARBA" id="ARBA00022723"/>
    </source>
</evidence>
<dbReference type="Proteomes" id="UP001596253">
    <property type="component" value="Unassembled WGS sequence"/>
</dbReference>
<dbReference type="PANTHER" id="PTHR42988">
    <property type="entry name" value="PHOSPHOHYDROLASE"/>
    <property type="match status" value="1"/>
</dbReference>
<dbReference type="PANTHER" id="PTHR42988:SF2">
    <property type="entry name" value="CYCLIC NUCLEOTIDE PHOSPHODIESTERASE CBUA0032-RELATED"/>
    <property type="match status" value="1"/>
</dbReference>
<keyword evidence="8" id="KW-1185">Reference proteome</keyword>
<comment type="similarity">
    <text evidence="4">Belongs to the cyclic nucleotide phosphodiesterase class-III family.</text>
</comment>
<keyword evidence="5" id="KW-0732">Signal</keyword>
<dbReference type="Pfam" id="PF00149">
    <property type="entry name" value="Metallophos"/>
    <property type="match status" value="1"/>
</dbReference>
<dbReference type="InterPro" id="IPR004843">
    <property type="entry name" value="Calcineurin-like_PHP"/>
</dbReference>
<keyword evidence="2" id="KW-0378">Hydrolase</keyword>
<dbReference type="PIRSF" id="PIRSF034890">
    <property type="entry name" value="Pesteras_lmo2642"/>
    <property type="match status" value="1"/>
</dbReference>
<feature type="signal peptide" evidence="5">
    <location>
        <begin position="1"/>
        <end position="27"/>
    </location>
</feature>
<evidence type="ECO:0000256" key="4">
    <source>
        <dbReference type="ARBA" id="ARBA00025742"/>
    </source>
</evidence>
<dbReference type="SUPFAM" id="SSF56300">
    <property type="entry name" value="Metallo-dependent phosphatases"/>
    <property type="match status" value="1"/>
</dbReference>
<dbReference type="Gene3D" id="3.60.21.10">
    <property type="match status" value="1"/>
</dbReference>
<dbReference type="Gene3D" id="1.10.246.180">
    <property type="match status" value="1"/>
</dbReference>
<dbReference type="InterPro" id="IPR012365">
    <property type="entry name" value="Pesteras_lmo2642"/>
</dbReference>
<protein>
    <submittedName>
        <fullName evidence="7">Metallophosphoesterase</fullName>
    </submittedName>
</protein>
<reference evidence="8" key="1">
    <citation type="journal article" date="2019" name="Int. J. Syst. Evol. Microbiol.">
        <title>The Global Catalogue of Microorganisms (GCM) 10K type strain sequencing project: providing services to taxonomists for standard genome sequencing and annotation.</title>
        <authorList>
            <consortium name="The Broad Institute Genomics Platform"/>
            <consortium name="The Broad Institute Genome Sequencing Center for Infectious Disease"/>
            <person name="Wu L."/>
            <person name="Ma J."/>
        </authorList>
    </citation>
    <scope>NUCLEOTIDE SEQUENCE [LARGE SCALE GENOMIC DNA]</scope>
    <source>
        <strain evidence="8">CCM 8932</strain>
    </source>
</reference>
<feature type="chain" id="PRO_5046557503" evidence="5">
    <location>
        <begin position="28"/>
        <end position="440"/>
    </location>
</feature>
<organism evidence="7 8">
    <name type="scientific">Lactiplantibacillus dongliensis</name>
    <dbReference type="NCBI Taxonomy" id="2559919"/>
    <lineage>
        <taxon>Bacteria</taxon>
        <taxon>Bacillati</taxon>
        <taxon>Bacillota</taxon>
        <taxon>Bacilli</taxon>
        <taxon>Lactobacillales</taxon>
        <taxon>Lactobacillaceae</taxon>
        <taxon>Lactiplantibacillus</taxon>
    </lineage>
</organism>
<feature type="domain" description="Calcineurin-like phosphoesterase" evidence="6">
    <location>
        <begin position="61"/>
        <end position="282"/>
    </location>
</feature>
<evidence type="ECO:0000313" key="7">
    <source>
        <dbReference type="EMBL" id="MFC6163787.1"/>
    </source>
</evidence>
<dbReference type="InterPro" id="IPR050884">
    <property type="entry name" value="CNP_phosphodiesterase-III"/>
</dbReference>
<proteinExistence type="inferred from homology"/>
<evidence type="ECO:0000256" key="2">
    <source>
        <dbReference type="ARBA" id="ARBA00022801"/>
    </source>
</evidence>
<comment type="caution">
    <text evidence="7">The sequence shown here is derived from an EMBL/GenBank/DDBJ whole genome shotgun (WGS) entry which is preliminary data.</text>
</comment>
<evidence type="ECO:0000256" key="5">
    <source>
        <dbReference type="SAM" id="SignalP"/>
    </source>
</evidence>
<dbReference type="RefSeq" id="WP_223877315.1">
    <property type="nucleotide sequence ID" value="NZ_BJDK01000015.1"/>
</dbReference>
<dbReference type="EMBL" id="JBHSSD010000013">
    <property type="protein sequence ID" value="MFC6163787.1"/>
    <property type="molecule type" value="Genomic_DNA"/>
</dbReference>
<sequence length="440" mass="48110">MKNTIRHWALTLALGSALLLAGCQAQAKPNPSQVKTRQLTAMVISDDHVIAPKLHDNGSAFKSYAASDAGADLKYSATIFKAFIATALHKKPDVVIVSGDITNNGEKASHEYVASQLKRLTQRHIRVYVVPGNHDINNPMTRSFKGKKQYGADAISPSEFKSIYAKAGYAASVQHDSSSLSYLVKPSQKTWFLMLDSAIYKGNYQQGSSTVGGGFTDGTLDWIAKVGREAKKQHATLIPVMHHNLMNHTMIHQGYTIGYADQVQKVFSQANAKLTLSGHIHAQSIKATTVNDTKLTEIASGALILGNHYYGTLKIDQTAGTATYHAKPLNVTNYIKANQGAHAATAYRKYDHDVLYASGYNAALSQLYEDRSESNYSTKKIKTLAAGMGEANIALFSGQPVKNSANIKAWEKMPKSTRLRQFILRTKHLHGNVDWSGSVR</sequence>
<dbReference type="PROSITE" id="PS51257">
    <property type="entry name" value="PROKAR_LIPOPROTEIN"/>
    <property type="match status" value="1"/>
</dbReference>
<evidence type="ECO:0000256" key="3">
    <source>
        <dbReference type="ARBA" id="ARBA00023004"/>
    </source>
</evidence>
<keyword evidence="3" id="KW-0408">Iron</keyword>
<evidence type="ECO:0000259" key="6">
    <source>
        <dbReference type="Pfam" id="PF00149"/>
    </source>
</evidence>
<keyword evidence="1" id="KW-0479">Metal-binding</keyword>
<dbReference type="InterPro" id="IPR029052">
    <property type="entry name" value="Metallo-depent_PP-like"/>
</dbReference>
<accession>A0ABW1R4I0</accession>